<proteinExistence type="predicted"/>
<dbReference type="WBParaSite" id="MCU_001979-RA">
    <property type="protein sequence ID" value="MCU_001979-RA"/>
    <property type="gene ID" value="MCU_001979"/>
</dbReference>
<accession>A0A5K3EQK5</accession>
<reference evidence="1" key="1">
    <citation type="submission" date="2019-11" db="UniProtKB">
        <authorList>
            <consortium name="WormBaseParasite"/>
        </authorList>
    </citation>
    <scope>IDENTIFICATION</scope>
</reference>
<organism evidence="1">
    <name type="scientific">Mesocestoides corti</name>
    <name type="common">Flatworm</name>
    <dbReference type="NCBI Taxonomy" id="53468"/>
    <lineage>
        <taxon>Eukaryota</taxon>
        <taxon>Metazoa</taxon>
        <taxon>Spiralia</taxon>
        <taxon>Lophotrochozoa</taxon>
        <taxon>Platyhelminthes</taxon>
        <taxon>Cestoda</taxon>
        <taxon>Eucestoda</taxon>
        <taxon>Cyclophyllidea</taxon>
        <taxon>Mesocestoididae</taxon>
        <taxon>Mesocestoides</taxon>
    </lineage>
</organism>
<dbReference type="AlphaFoldDB" id="A0A5K3EQK5"/>
<evidence type="ECO:0000313" key="1">
    <source>
        <dbReference type="WBParaSite" id="MCU_001979-RA"/>
    </source>
</evidence>
<name>A0A5K3EQK5_MESCO</name>
<sequence>MSGVASVGSGILQWRRIRAQTYLTVLASAKISQHFNATRGRYAANGRQTRMNSRV</sequence>
<protein>
    <submittedName>
        <fullName evidence="1">Secreted protein</fullName>
    </submittedName>
</protein>